<dbReference type="InterPro" id="IPR036907">
    <property type="entry name" value="5'-Nucleotdase_C_sf"/>
</dbReference>
<accession>A0A0M9DE90</accession>
<name>A0A0M9DE90_9LACO</name>
<comment type="similarity">
    <text evidence="2">Belongs to the 5'-nucleotidase family.</text>
</comment>
<dbReference type="InterPro" id="IPR004843">
    <property type="entry name" value="Calcineurin-like_PHP"/>
</dbReference>
<dbReference type="PRINTS" id="PR01607">
    <property type="entry name" value="APYRASEFAMLY"/>
</dbReference>
<evidence type="ECO:0000259" key="4">
    <source>
        <dbReference type="Pfam" id="PF02872"/>
    </source>
</evidence>
<dbReference type="GO" id="GO:0016788">
    <property type="term" value="F:hydrolase activity, acting on ester bonds"/>
    <property type="evidence" value="ECO:0007669"/>
    <property type="project" value="InterPro"/>
</dbReference>
<dbReference type="Gene3D" id="3.90.780.10">
    <property type="entry name" value="5'-Nucleotidase, C-terminal domain"/>
    <property type="match status" value="1"/>
</dbReference>
<dbReference type="PANTHER" id="PTHR11575">
    <property type="entry name" value="5'-NUCLEOTIDASE-RELATED"/>
    <property type="match status" value="1"/>
</dbReference>
<keyword evidence="1" id="KW-0732">Signal</keyword>
<dbReference type="PATRIC" id="fig|148814.9.peg.211"/>
<dbReference type="Gene3D" id="3.60.21.10">
    <property type="match status" value="1"/>
</dbReference>
<dbReference type="Pfam" id="PF02872">
    <property type="entry name" value="5_nucleotid_C"/>
    <property type="match status" value="1"/>
</dbReference>
<proteinExistence type="inferred from homology"/>
<dbReference type="PANTHER" id="PTHR11575:SF6">
    <property type="entry name" value="2',3'-CYCLIC-NUCLEOTIDE 2'-PHOSPHODIESTERASE_3'-NUCLEOTIDASE"/>
    <property type="match status" value="1"/>
</dbReference>
<dbReference type="GO" id="GO:0009166">
    <property type="term" value="P:nucleotide catabolic process"/>
    <property type="evidence" value="ECO:0007669"/>
    <property type="project" value="InterPro"/>
</dbReference>
<dbReference type="Pfam" id="PF00149">
    <property type="entry name" value="Metallophos"/>
    <property type="match status" value="1"/>
</dbReference>
<protein>
    <recommendedName>
        <fullName evidence="7">2', 3'-cyclic nucleotide 2'-phosphodiesterase</fullName>
    </recommendedName>
</protein>
<feature type="domain" description="5'-Nucleotidase C-terminal" evidence="4">
    <location>
        <begin position="323"/>
        <end position="479"/>
    </location>
</feature>
<gene>
    <name evidence="5" type="ORF">RZ72_07070</name>
</gene>
<dbReference type="GO" id="GO:0000166">
    <property type="term" value="F:nucleotide binding"/>
    <property type="evidence" value="ECO:0007669"/>
    <property type="project" value="UniProtKB-KW"/>
</dbReference>
<dbReference type="InterPro" id="IPR008334">
    <property type="entry name" value="5'-Nucleotdase_C"/>
</dbReference>
<evidence type="ECO:0008006" key="7">
    <source>
        <dbReference type="Google" id="ProtNLM"/>
    </source>
</evidence>
<evidence type="ECO:0000256" key="2">
    <source>
        <dbReference type="RuleBase" id="RU362119"/>
    </source>
</evidence>
<dbReference type="GO" id="GO:0046872">
    <property type="term" value="F:metal ion binding"/>
    <property type="evidence" value="ECO:0007669"/>
    <property type="project" value="InterPro"/>
</dbReference>
<feature type="domain" description="Calcineurin-like phosphoesterase" evidence="3">
    <location>
        <begin position="6"/>
        <end position="234"/>
    </location>
</feature>
<dbReference type="GO" id="GO:0030288">
    <property type="term" value="C:outer membrane-bounded periplasmic space"/>
    <property type="evidence" value="ECO:0007669"/>
    <property type="project" value="TreeGrafter"/>
</dbReference>
<dbReference type="SUPFAM" id="SSF55816">
    <property type="entry name" value="5'-nucleotidase (syn. UDP-sugar hydrolase), C-terminal domain"/>
    <property type="match status" value="1"/>
</dbReference>
<keyword evidence="2" id="KW-0547">Nucleotide-binding</keyword>
<evidence type="ECO:0000259" key="3">
    <source>
        <dbReference type="Pfam" id="PF00149"/>
    </source>
</evidence>
<dbReference type="InterPro" id="IPR006146">
    <property type="entry name" value="5'-Nucleotdase_CS"/>
</dbReference>
<comment type="caution">
    <text evidence="5">The sequence shown here is derived from an EMBL/GenBank/DDBJ whole genome shotgun (WGS) entry which is preliminary data.</text>
</comment>
<dbReference type="EMBL" id="JXCZ01000007">
    <property type="protein sequence ID" value="KOY79652.1"/>
    <property type="molecule type" value="Genomic_DNA"/>
</dbReference>
<keyword evidence="2" id="KW-0378">Hydrolase</keyword>
<sequence>MKINLLETSDTHGFLFPTNYVNLKDDKPFGVLRCATAIKDLRTKLDNVVAIDNGDFLQGSALAYYIAEIKKQSAPKQIDDVFNAVNYDFGVLGNHEFNYGLSYLHNTINESTRHFLCANIIDQDGNHPFGNPYEIKNINGVKVGFLGLTTQGTTKWEKNSHLAGLTFLSAKDTAAKYIPEMAEKTDLNVIVYHGGIERDEEGVPTEVLNGENETYDILAHVKGIDAIITGHQHRKIAGHLLGVPIIQPGHRGQYIGHIELDVQQDENGKYFVQSSESKLIPTKKYPVDHEIADKLDDIQEQINKWLDEPMAHIKGSMEFDNAFEARLNKTSFIQFIQNIQMKTMGVDISATALFNDEAHGFENPITMRNIITNYVYPNSLSVLKITGAELKAAMETSAKYFDYQNGKIGVNHDYIFPKLKHYNYDMYEGVNYLINVAKPVGHRIEDLTYHGKPIDNNAELKIVLNIYRAVGGGNYQMFSQDKIIKSDDRMMSQLIADYLREHKTIKAENNHNFKVIYRP</sequence>
<dbReference type="Proteomes" id="UP000037749">
    <property type="component" value="Unassembled WGS sequence"/>
</dbReference>
<dbReference type="InterPro" id="IPR006179">
    <property type="entry name" value="5_nucleotidase/apyrase"/>
</dbReference>
<dbReference type="PROSITE" id="PS00786">
    <property type="entry name" value="5_NUCLEOTIDASE_2"/>
    <property type="match status" value="1"/>
</dbReference>
<organism evidence="5 6">
    <name type="scientific">Apilactobacillus kunkeei</name>
    <dbReference type="NCBI Taxonomy" id="148814"/>
    <lineage>
        <taxon>Bacteria</taxon>
        <taxon>Bacillati</taxon>
        <taxon>Bacillota</taxon>
        <taxon>Bacilli</taxon>
        <taxon>Lactobacillales</taxon>
        <taxon>Lactobacillaceae</taxon>
        <taxon>Apilactobacillus</taxon>
    </lineage>
</organism>
<evidence type="ECO:0000313" key="6">
    <source>
        <dbReference type="Proteomes" id="UP000037749"/>
    </source>
</evidence>
<dbReference type="SUPFAM" id="SSF56300">
    <property type="entry name" value="Metallo-dependent phosphatases"/>
    <property type="match status" value="1"/>
</dbReference>
<evidence type="ECO:0000256" key="1">
    <source>
        <dbReference type="ARBA" id="ARBA00022729"/>
    </source>
</evidence>
<evidence type="ECO:0000313" key="5">
    <source>
        <dbReference type="EMBL" id="KOY79652.1"/>
    </source>
</evidence>
<dbReference type="InterPro" id="IPR029052">
    <property type="entry name" value="Metallo-depent_PP-like"/>
</dbReference>
<reference evidence="5 6" key="1">
    <citation type="journal article" date="2015" name="Genome Biol. Evol.">
        <title>Functionally Structured Genomes in Lactobacillus kunkeei Colonizing the Honey Crop and Food Products of Honeybees and Stingless Bees.</title>
        <authorList>
            <person name="Tamarit D."/>
            <person name="Ellegaard K.M."/>
            <person name="Wikander J."/>
            <person name="Olofsson T."/>
            <person name="Vasquez A."/>
            <person name="Andersson S.G."/>
        </authorList>
    </citation>
    <scope>NUCLEOTIDE SEQUENCE [LARGE SCALE GENOMIC DNA]</scope>
    <source>
        <strain evidence="5 6">LAla</strain>
    </source>
</reference>
<dbReference type="AlphaFoldDB" id="A0A0M9DE90"/>